<dbReference type="Pfam" id="PF22621">
    <property type="entry name" value="CurL-like_PKS_C"/>
    <property type="match status" value="1"/>
</dbReference>
<dbReference type="SUPFAM" id="SSF50129">
    <property type="entry name" value="GroES-like"/>
    <property type="match status" value="1"/>
</dbReference>
<dbReference type="CDD" id="cd05195">
    <property type="entry name" value="enoyl_red"/>
    <property type="match status" value="1"/>
</dbReference>
<dbReference type="Proteomes" id="UP001265746">
    <property type="component" value="Unassembled WGS sequence"/>
</dbReference>
<dbReference type="InterPro" id="IPR020807">
    <property type="entry name" value="PKS_DH"/>
</dbReference>
<dbReference type="Pfam" id="PF08242">
    <property type="entry name" value="Methyltransf_12"/>
    <property type="match status" value="1"/>
</dbReference>
<evidence type="ECO:0000259" key="10">
    <source>
        <dbReference type="PROSITE" id="PS52004"/>
    </source>
</evidence>
<dbReference type="Pfam" id="PF23114">
    <property type="entry name" value="NAD-bd_HRPKS_sdrA"/>
    <property type="match status" value="1"/>
</dbReference>
<evidence type="ECO:0000313" key="13">
    <source>
        <dbReference type="Proteomes" id="UP001265746"/>
    </source>
</evidence>
<keyword evidence="7" id="KW-0012">Acyltransferase</keyword>
<dbReference type="InterPro" id="IPR020841">
    <property type="entry name" value="PKS_Beta-ketoAc_synthase_dom"/>
</dbReference>
<dbReference type="Pfam" id="PF08240">
    <property type="entry name" value="ADH_N"/>
    <property type="match status" value="1"/>
</dbReference>
<dbReference type="Pfam" id="PF00550">
    <property type="entry name" value="PP-binding"/>
    <property type="match status" value="1"/>
</dbReference>
<dbReference type="SMART" id="SM00825">
    <property type="entry name" value="PKS_KS"/>
    <property type="match status" value="1"/>
</dbReference>
<evidence type="ECO:0000256" key="6">
    <source>
        <dbReference type="ARBA" id="ARBA00023268"/>
    </source>
</evidence>
<dbReference type="GO" id="GO:0006633">
    <property type="term" value="P:fatty acid biosynthetic process"/>
    <property type="evidence" value="ECO:0007669"/>
    <property type="project" value="InterPro"/>
</dbReference>
<dbReference type="InterPro" id="IPR036291">
    <property type="entry name" value="NAD(P)-bd_dom_sf"/>
</dbReference>
<feature type="domain" description="PKS/mFAS DH" evidence="11">
    <location>
        <begin position="977"/>
        <end position="1299"/>
    </location>
</feature>
<keyword evidence="2" id="KW-0597">Phosphoprotein</keyword>
<dbReference type="Pfam" id="PF08659">
    <property type="entry name" value="KR"/>
    <property type="match status" value="1"/>
</dbReference>
<dbReference type="SUPFAM" id="SSF53335">
    <property type="entry name" value="S-adenosyl-L-methionine-dependent methyltransferases"/>
    <property type="match status" value="1"/>
</dbReference>
<evidence type="ECO:0000256" key="7">
    <source>
        <dbReference type="ARBA" id="ARBA00023315"/>
    </source>
</evidence>
<dbReference type="GO" id="GO:0031177">
    <property type="term" value="F:phosphopantetheine binding"/>
    <property type="evidence" value="ECO:0007669"/>
    <property type="project" value="InterPro"/>
</dbReference>
<dbReference type="PROSITE" id="PS52004">
    <property type="entry name" value="KS3_2"/>
    <property type="match status" value="1"/>
</dbReference>
<dbReference type="InterPro" id="IPR001227">
    <property type="entry name" value="Ac_transferase_dom_sf"/>
</dbReference>
<dbReference type="InterPro" id="IPR016035">
    <property type="entry name" value="Acyl_Trfase/lysoPLipase"/>
</dbReference>
<dbReference type="SMART" id="SM00823">
    <property type="entry name" value="PKS_PP"/>
    <property type="match status" value="1"/>
</dbReference>
<dbReference type="InterPro" id="IPR006162">
    <property type="entry name" value="Ppantetheine_attach_site"/>
</dbReference>
<dbReference type="EMBL" id="JAUJFL010000003">
    <property type="protein sequence ID" value="KAK2606932.1"/>
    <property type="molecule type" value="Genomic_DNA"/>
</dbReference>
<dbReference type="GO" id="GO:0004312">
    <property type="term" value="F:fatty acid synthase activity"/>
    <property type="evidence" value="ECO:0007669"/>
    <property type="project" value="TreeGrafter"/>
</dbReference>
<dbReference type="SMART" id="SM00827">
    <property type="entry name" value="PKS_AT"/>
    <property type="match status" value="1"/>
</dbReference>
<feature type="domain" description="Carrier" evidence="9">
    <location>
        <begin position="2540"/>
        <end position="2618"/>
    </location>
</feature>
<proteinExistence type="predicted"/>
<keyword evidence="13" id="KW-1185">Reference proteome</keyword>
<dbReference type="Gene3D" id="3.40.366.10">
    <property type="entry name" value="Malonyl-Coenzyme A Acyl Carrier Protein, domain 2"/>
    <property type="match status" value="1"/>
</dbReference>
<dbReference type="PANTHER" id="PTHR43775">
    <property type="entry name" value="FATTY ACID SYNTHASE"/>
    <property type="match status" value="1"/>
</dbReference>
<dbReference type="CDD" id="cd00833">
    <property type="entry name" value="PKS"/>
    <property type="match status" value="1"/>
</dbReference>
<dbReference type="Pfam" id="PF21089">
    <property type="entry name" value="PKS_DH_N"/>
    <property type="match status" value="1"/>
</dbReference>
<evidence type="ECO:0008006" key="14">
    <source>
        <dbReference type="Google" id="ProtNLM"/>
    </source>
</evidence>
<dbReference type="InterPro" id="IPR042104">
    <property type="entry name" value="PKS_dehydratase_sf"/>
</dbReference>
<sequence>MGSVLDNDCLQANGAYDGDVAIVGFSLKLPGEATSPEKFWDMLQAGRTAASEFPPDRINLEGHYHPDKSRLDQMPLRGGYFLSEKIDRFDAPFFSISPAEAACMEPQQRHMLETCYRALENAGITIQQCSGTRTSVHTGSFTDDYRSVLFHDRLEGHMYAATGLANSILANRISWFFNLIGPSLNLDTACSSSLTALHLACQDLRNGTTDMGLVGGCNLIYHPDYMLMMSNMSFLSTDSRSWSLDEKANGYARGEGFGVLVIKRLCDAVRDGDTVRAVIRATRLNQDGRTPGLTNPSGAAHKALILEAYSHAQIDMEPTRFFEAHSTGTQAGDPTEANAVGEAFSNVRSASDPLWIGAVKTNVGHLEAGSGMASLFKAILVLEKGIIPPNACFEKLNPRIQAERYHMKVNSFGFGGSNGVVILDDAYHYPRSRGFVVSNRTRPDPPTQQAIEVIQSRHEMILPESEGAMMSKYQPGVFVWSSSDEDGLKRIQSDLSDFFARHSDEDLTTDDFKDIAYTLGVKRTQLSWRRSVAFSSLADLKEKLTSSLPKAKSTQDRHAALVFTGQGAQYAGMGRGLITTSRVFRESMRRNQKLLGCMGCEWKLEDVMFDLESPEAACIDEPQYSQPVCTALQIALVDLLWSLGIWPKAVVGHSSGEIAAAYSTGALSRESALQVAFHRGRLAAKLRTITDCKLSMMAVGLGAAEAETHLAKLGEHFSGTGGRRVDIACINSPKNVTLSGDAEQIVFLEGLLHERGIFARKLKIDMAYHSRFMTPIAQEYQDCLRSLHSDTQHSRPSIMFSSVTGDIVYPSDLVSPEYWVKNMTSAVRFSDAVTRLSAQAGRKRKVLGQKANNRNNALRISDMIEVGPHHALRGPAREILQAAGKTETIQYLSTLTRPSPSSHTVSHPSAPGDMMALAGRLWTLGYPIDLLAANDLPHNLPRALRVDLPEYPFNHTQVHWRESRVARNYRLRDTPHHDFLGVRSDDWNEKQAHWRDIVSEVRLPWLRDHKLAGEYLYPAGGMITMAVEAARQLVDPKTHASAPSSFELRQVQFLNAFRSLQGSDSGMETRFTLIPEAQNSQWSAFNLFIYEETGWVEVCRGQIRTYHDSDEYASEMTEGDRHVNHHLQRWNSRELLRRCANTNNSFNSKTFYDILSTENDAAYGPAFQTLDNISASATGEVVADIHARKWAEHYSDQYVSSHVIHPATVDALFQLVFPALLGTGNTVVPTHVGRMWINARGLSNLSQRGLSRLQAQGLCTTRGHRGTDVRARVVDPETGLPLIDLERYEATIVAGNEGADIEPRKLCATMQWRPDIDALDSTALERVITEEQAPHAGPARSQFHAELDLVIRHYLSEALEKLKDVNMNQNCSKHGSDLIRWVKYQTDRSPSKDGAEKARQERVAQDASFRESIIERISNSGPEGRVLMLLARNIQAIILGTVDAKQLLEEDSLALQYEQRIVSESPCIPPLTRYLDLLGHKNPQMRILEIGAGTSAMTEVVTKALLQGGRPRWSQYHCTDISADGFEDTHKRFEKLLSHMEFRVLEATGDPVKQGFENSTYDLVLAGNVIHKFKDAKKIIENAHNLLKPGGRLILLEDTNPDAIRAGLYCGATKDWWNDIQDQGKCTPLLSVDSWCHVLQGSGFGGPELVLKDSANPEICETSILVTSKPLSTNDALTGNHVQGNSVNGNSLMNGATIEIVTILVDDRVPKQRSLALVLQDKLNSASGKNCDCVDVRSIKPGCLDSASCISLLEVDRPFLARLEQEEFTTLRQIVSSSKDILWVSQDSAKPSAPEFSLIDGFARVMRGEYPTLKLVTLALEPQSELLDTSLAILDRWQRMMRTDHSHTEAECRMRNGLIEIPRVIHSESMNHLIATRSKKRQVVEKCGLGDAPPLSLRVDSPGVLDSVCYHETDNETTSKLLAEDEVLVRARAFGLGPRDYLIASGRLNEQNLGMQLAGVVVEAGATSGLQTGDRVCVVRPDGFQTLVRCKASTVTRIPENMSNADASLLSVASIVALHALTGSGQLEDCDTVLVHNAASTTGQVLIQLAQSIKARVLAIAKTREQRKMLAGVYKIPANHILSKGGRRVLDVTEGQGVDLVVALSPSQDETESLLECLSSMGRFVLVSDDQQVSTVGGQIGANASFSRLDVTELFRGRPNYAAKLLRKAETLLQNGTVYPVAGVLTLPSEDTKSALDFFAGGDEIGGSVIELREDSFVKTNLVVRPLYSFNANSTYVISGGLGGIGRSIARWMVARGARYLLLLSRSGTSRPAAQALVDELTSQGAQVLAPPCEITNIDELKNVVEDASQVMPPIKGCIQGAMVLRGQQLKSPMSNNEQDSIFENMSWDDWSESVKPKVLGSWNLHLAMPSGLDFFTLLSSISCILGGVSQSNYAAGNSYMNALCHYRHSIGERASSAVNLGMLVTEGVVAESEELLAVMRGMGQFMEIQGEEMYALLEQHLQPRKASEDDAESCQPIFGIQLPAAMEAAGKEVPNYLTSPMFRHFHYADTDLKNGRNMASAERQVDFASAISRAETTAQVAGDMIQWLTTKMSRVLGLEIADINASKPISSYGIDSLIGMEIRNWFERDLGAKIAIFELLSTTNSIADLCASAATRSRFRSEQTVG</sequence>
<feature type="active site" description="Proton acceptor; for dehydratase activity" evidence="8">
    <location>
        <position position="1009"/>
    </location>
</feature>
<dbReference type="Gene3D" id="3.10.129.110">
    <property type="entry name" value="Polyketide synthase dehydratase"/>
    <property type="match status" value="1"/>
</dbReference>
<dbReference type="Gene3D" id="3.40.47.10">
    <property type="match status" value="1"/>
</dbReference>
<dbReference type="GO" id="GO:0004315">
    <property type="term" value="F:3-oxoacyl-[acyl-carrier-protein] synthase activity"/>
    <property type="evidence" value="ECO:0007669"/>
    <property type="project" value="InterPro"/>
</dbReference>
<feature type="region of interest" description="N-terminal hotdog fold" evidence="8">
    <location>
        <begin position="977"/>
        <end position="1110"/>
    </location>
</feature>
<dbReference type="PROSITE" id="PS00606">
    <property type="entry name" value="KS3_1"/>
    <property type="match status" value="1"/>
</dbReference>
<dbReference type="InterPro" id="IPR049900">
    <property type="entry name" value="PKS_mFAS_DH"/>
</dbReference>
<keyword evidence="3" id="KW-0808">Transferase</keyword>
<dbReference type="PANTHER" id="PTHR43775:SF29">
    <property type="entry name" value="ASPERFURANONE POLYKETIDE SYNTHASE AFOG-RELATED"/>
    <property type="match status" value="1"/>
</dbReference>
<dbReference type="InterPro" id="IPR020843">
    <property type="entry name" value="ER"/>
</dbReference>
<evidence type="ECO:0000256" key="1">
    <source>
        <dbReference type="ARBA" id="ARBA00022450"/>
    </source>
</evidence>
<accession>A0AAD9SFC4</accession>
<dbReference type="PROSITE" id="PS50075">
    <property type="entry name" value="CARRIER"/>
    <property type="match status" value="1"/>
</dbReference>
<dbReference type="InterPro" id="IPR009081">
    <property type="entry name" value="PP-bd_ACP"/>
</dbReference>
<dbReference type="SUPFAM" id="SSF52151">
    <property type="entry name" value="FabD/lysophospholipase-like"/>
    <property type="match status" value="1"/>
</dbReference>
<dbReference type="InterPro" id="IPR049551">
    <property type="entry name" value="PKS_DH_C"/>
</dbReference>
<dbReference type="SMART" id="SM00829">
    <property type="entry name" value="PKS_ER"/>
    <property type="match status" value="1"/>
</dbReference>
<keyword evidence="6" id="KW-0511">Multifunctional enzyme</keyword>
<dbReference type="SUPFAM" id="SSF53901">
    <property type="entry name" value="Thiolase-like"/>
    <property type="match status" value="1"/>
</dbReference>
<dbReference type="InterPro" id="IPR018201">
    <property type="entry name" value="Ketoacyl_synth_AS"/>
</dbReference>
<evidence type="ECO:0000259" key="11">
    <source>
        <dbReference type="PROSITE" id="PS52019"/>
    </source>
</evidence>
<dbReference type="PROSITE" id="PS52019">
    <property type="entry name" value="PKS_MFAS_DH"/>
    <property type="match status" value="1"/>
</dbReference>
<dbReference type="InterPro" id="IPR050091">
    <property type="entry name" value="PKS_NRPS_Biosynth_Enz"/>
</dbReference>
<evidence type="ECO:0000256" key="5">
    <source>
        <dbReference type="ARBA" id="ARBA00023002"/>
    </source>
</evidence>
<dbReference type="Pfam" id="PF02801">
    <property type="entry name" value="Ketoacyl-synt_C"/>
    <property type="match status" value="1"/>
</dbReference>
<evidence type="ECO:0000256" key="8">
    <source>
        <dbReference type="PROSITE-ProRule" id="PRU01363"/>
    </source>
</evidence>
<dbReference type="InterPro" id="IPR013968">
    <property type="entry name" value="PKS_KR"/>
</dbReference>
<dbReference type="GO" id="GO:0016491">
    <property type="term" value="F:oxidoreductase activity"/>
    <property type="evidence" value="ECO:0007669"/>
    <property type="project" value="UniProtKB-KW"/>
</dbReference>
<evidence type="ECO:0000313" key="12">
    <source>
        <dbReference type="EMBL" id="KAK2606932.1"/>
    </source>
</evidence>
<evidence type="ECO:0000256" key="3">
    <source>
        <dbReference type="ARBA" id="ARBA00022679"/>
    </source>
</evidence>
<dbReference type="Gene3D" id="1.10.1200.10">
    <property type="entry name" value="ACP-like"/>
    <property type="match status" value="1"/>
</dbReference>
<dbReference type="InterPro" id="IPR016036">
    <property type="entry name" value="Malonyl_transacylase_ACP-bd"/>
</dbReference>
<dbReference type="InterPro" id="IPR036736">
    <property type="entry name" value="ACP-like_sf"/>
</dbReference>
<keyword evidence="1" id="KW-0596">Phosphopantetheine</keyword>
<dbReference type="InterPro" id="IPR016039">
    <property type="entry name" value="Thiolase-like"/>
</dbReference>
<dbReference type="InterPro" id="IPR029063">
    <property type="entry name" value="SAM-dependent_MTases_sf"/>
</dbReference>
<feature type="region of interest" description="C-terminal hotdog fold" evidence="8">
    <location>
        <begin position="1140"/>
        <end position="1299"/>
    </location>
</feature>
<dbReference type="InterPro" id="IPR011032">
    <property type="entry name" value="GroES-like_sf"/>
</dbReference>
<dbReference type="GO" id="GO:0030639">
    <property type="term" value="P:polyketide biosynthetic process"/>
    <property type="evidence" value="ECO:0007669"/>
    <property type="project" value="UniProtKB-ARBA"/>
</dbReference>
<dbReference type="PROSITE" id="PS00012">
    <property type="entry name" value="PHOSPHOPANTETHEINE"/>
    <property type="match status" value="1"/>
</dbReference>
<dbReference type="SUPFAM" id="SSF47336">
    <property type="entry name" value="ACP-like"/>
    <property type="match status" value="1"/>
</dbReference>
<dbReference type="Pfam" id="PF00698">
    <property type="entry name" value="Acyl_transf_1"/>
    <property type="match status" value="1"/>
</dbReference>
<gene>
    <name evidence="12" type="ORF">N8I77_005651</name>
</gene>
<dbReference type="InterPro" id="IPR013217">
    <property type="entry name" value="Methyltransf_12"/>
</dbReference>
<feature type="active site" description="Proton donor; for dehydratase activity" evidence="8">
    <location>
        <position position="1210"/>
    </location>
</feature>
<dbReference type="Gene3D" id="3.30.70.3290">
    <property type="match status" value="1"/>
</dbReference>
<dbReference type="Pfam" id="PF14765">
    <property type="entry name" value="PS-DH"/>
    <property type="match status" value="1"/>
</dbReference>
<dbReference type="InterPro" id="IPR056501">
    <property type="entry name" value="NAD-bd_HRPKS_sdrA"/>
</dbReference>
<comment type="caution">
    <text evidence="12">The sequence shown here is derived from an EMBL/GenBank/DDBJ whole genome shotgun (WGS) entry which is preliminary data.</text>
</comment>
<evidence type="ECO:0000256" key="2">
    <source>
        <dbReference type="ARBA" id="ARBA00022553"/>
    </source>
</evidence>
<dbReference type="CDD" id="cd02440">
    <property type="entry name" value="AdoMet_MTases"/>
    <property type="match status" value="1"/>
</dbReference>
<name>A0AAD9SFC4_PHOAM</name>
<dbReference type="InterPro" id="IPR013154">
    <property type="entry name" value="ADH-like_N"/>
</dbReference>
<dbReference type="InterPro" id="IPR014031">
    <property type="entry name" value="Ketoacyl_synth_C"/>
</dbReference>
<feature type="domain" description="Ketosynthase family 3 (KS3)" evidence="10">
    <location>
        <begin position="17"/>
        <end position="425"/>
    </location>
</feature>
<dbReference type="SUPFAM" id="SSF51735">
    <property type="entry name" value="NAD(P)-binding Rossmann-fold domains"/>
    <property type="match status" value="2"/>
</dbReference>
<dbReference type="SMART" id="SM00826">
    <property type="entry name" value="PKS_DH"/>
    <property type="match status" value="1"/>
</dbReference>
<dbReference type="Gene3D" id="3.40.50.720">
    <property type="entry name" value="NAD(P)-binding Rossmann-like Domain"/>
    <property type="match status" value="1"/>
</dbReference>
<protein>
    <recommendedName>
        <fullName evidence="14">Carrier domain-containing protein</fullName>
    </recommendedName>
</protein>
<dbReference type="SUPFAM" id="SSF55048">
    <property type="entry name" value="Probable ACP-binding domain of malonyl-CoA ACP transacylase"/>
    <property type="match status" value="1"/>
</dbReference>
<dbReference type="Gene3D" id="3.90.180.10">
    <property type="entry name" value="Medium-chain alcohol dehydrogenases, catalytic domain"/>
    <property type="match status" value="1"/>
</dbReference>
<dbReference type="InterPro" id="IPR057326">
    <property type="entry name" value="KR_dom"/>
</dbReference>
<evidence type="ECO:0000256" key="4">
    <source>
        <dbReference type="ARBA" id="ARBA00022857"/>
    </source>
</evidence>
<dbReference type="InterPro" id="IPR014043">
    <property type="entry name" value="Acyl_transferase_dom"/>
</dbReference>
<dbReference type="InterPro" id="IPR014030">
    <property type="entry name" value="Ketoacyl_synth_N"/>
</dbReference>
<organism evidence="12 13">
    <name type="scientific">Phomopsis amygdali</name>
    <name type="common">Fusicoccum amygdali</name>
    <dbReference type="NCBI Taxonomy" id="1214568"/>
    <lineage>
        <taxon>Eukaryota</taxon>
        <taxon>Fungi</taxon>
        <taxon>Dikarya</taxon>
        <taxon>Ascomycota</taxon>
        <taxon>Pezizomycotina</taxon>
        <taxon>Sordariomycetes</taxon>
        <taxon>Sordariomycetidae</taxon>
        <taxon>Diaporthales</taxon>
        <taxon>Diaporthaceae</taxon>
        <taxon>Diaporthe</taxon>
    </lineage>
</organism>
<keyword evidence="5" id="KW-0560">Oxidoreductase</keyword>
<dbReference type="InterPro" id="IPR049552">
    <property type="entry name" value="PKS_DH_N"/>
</dbReference>
<keyword evidence="4" id="KW-0521">NADP</keyword>
<dbReference type="InterPro" id="IPR020806">
    <property type="entry name" value="PKS_PP-bd"/>
</dbReference>
<dbReference type="SMART" id="SM00822">
    <property type="entry name" value="PKS_KR"/>
    <property type="match status" value="1"/>
</dbReference>
<evidence type="ECO:0000259" key="9">
    <source>
        <dbReference type="PROSITE" id="PS50075"/>
    </source>
</evidence>
<dbReference type="Pfam" id="PF00109">
    <property type="entry name" value="ketoacyl-synt"/>
    <property type="match status" value="1"/>
</dbReference>
<reference evidence="12" key="1">
    <citation type="submission" date="2023-06" db="EMBL/GenBank/DDBJ databases">
        <authorList>
            <person name="Noh H."/>
        </authorList>
    </citation>
    <scope>NUCLEOTIDE SEQUENCE</scope>
    <source>
        <strain evidence="12">DUCC20226</strain>
    </source>
</reference>
<dbReference type="Gene3D" id="3.40.50.150">
    <property type="entry name" value="Vaccinia Virus protein VP39"/>
    <property type="match status" value="1"/>
</dbReference>